<dbReference type="Pfam" id="PF01210">
    <property type="entry name" value="NAD_Gly3P_dh_N"/>
    <property type="match status" value="1"/>
</dbReference>
<keyword evidence="1" id="KW-0560">Oxidoreductase</keyword>
<dbReference type="InterPro" id="IPR051729">
    <property type="entry name" value="Opine/Lysopine_DH"/>
</dbReference>
<dbReference type="EMBL" id="JANGCH010000001">
    <property type="protein sequence ID" value="MCQ5120699.1"/>
    <property type="molecule type" value="Genomic_DNA"/>
</dbReference>
<dbReference type="Gene3D" id="1.10.1040.10">
    <property type="entry name" value="N-(1-d-carboxylethyl)-l-norvaline Dehydrogenase, domain 2"/>
    <property type="match status" value="1"/>
</dbReference>
<accession>A0ABT1SHK9</accession>
<dbReference type="PANTHER" id="PTHR38015">
    <property type="entry name" value="BLR6086 PROTEIN"/>
    <property type="match status" value="1"/>
</dbReference>
<dbReference type="PANTHER" id="PTHR38015:SF1">
    <property type="entry name" value="OPINE DEHYDROGENASE DOMAIN-CONTAINING PROTEIN"/>
    <property type="match status" value="1"/>
</dbReference>
<dbReference type="SUPFAM" id="SSF48179">
    <property type="entry name" value="6-phosphogluconate dehydrogenase C-terminal domain-like"/>
    <property type="match status" value="1"/>
</dbReference>
<dbReference type="Gene3D" id="3.40.50.720">
    <property type="entry name" value="NAD(P)-binding Rossmann-like Domain"/>
    <property type="match status" value="1"/>
</dbReference>
<protein>
    <submittedName>
        <fullName evidence="4">NAD/NADP octopine/nopaline dehydrogenase family protein</fullName>
    </submittedName>
</protein>
<gene>
    <name evidence="4" type="ORF">NE663_00290</name>
</gene>
<dbReference type="InterPro" id="IPR036291">
    <property type="entry name" value="NAD(P)-bd_dom_sf"/>
</dbReference>
<keyword evidence="5" id="KW-1185">Reference proteome</keyword>
<dbReference type="InterPro" id="IPR008927">
    <property type="entry name" value="6-PGluconate_DH-like_C_sf"/>
</dbReference>
<dbReference type="InterPro" id="IPR011128">
    <property type="entry name" value="G3P_DH_NAD-dep_N"/>
</dbReference>
<evidence type="ECO:0000256" key="1">
    <source>
        <dbReference type="ARBA" id="ARBA00023002"/>
    </source>
</evidence>
<evidence type="ECO:0000259" key="2">
    <source>
        <dbReference type="Pfam" id="PF01210"/>
    </source>
</evidence>
<organism evidence="4 5">
    <name type="scientific">Massilicoli timonensis</name>
    <dbReference type="NCBI Taxonomy" id="2015901"/>
    <lineage>
        <taxon>Bacteria</taxon>
        <taxon>Bacillati</taxon>
        <taxon>Bacillota</taxon>
        <taxon>Erysipelotrichia</taxon>
        <taxon>Erysipelotrichales</taxon>
        <taxon>Erysipelotrichaceae</taxon>
        <taxon>Massilicoli</taxon>
    </lineage>
</organism>
<dbReference type="Proteomes" id="UP001524435">
    <property type="component" value="Unassembled WGS sequence"/>
</dbReference>
<dbReference type="Pfam" id="PF02317">
    <property type="entry name" value="Octopine_DH"/>
    <property type="match status" value="1"/>
</dbReference>
<name>A0ABT1SHK9_9FIRM</name>
<evidence type="ECO:0000259" key="3">
    <source>
        <dbReference type="Pfam" id="PF02317"/>
    </source>
</evidence>
<reference evidence="4 5" key="1">
    <citation type="submission" date="2022-06" db="EMBL/GenBank/DDBJ databases">
        <title>Isolation of gut microbiota from human fecal samples.</title>
        <authorList>
            <person name="Pamer E.G."/>
            <person name="Barat B."/>
            <person name="Waligurski E."/>
            <person name="Medina S."/>
            <person name="Paddock L."/>
            <person name="Mostad J."/>
        </authorList>
    </citation>
    <scope>NUCLEOTIDE SEQUENCE [LARGE SCALE GENOMIC DNA]</scope>
    <source>
        <strain evidence="4 5">DFI.6.1</strain>
    </source>
</reference>
<feature type="domain" description="Glycerol-3-phosphate dehydrogenase NAD-dependent N-terminal" evidence="2">
    <location>
        <begin position="2"/>
        <end position="98"/>
    </location>
</feature>
<dbReference type="InterPro" id="IPR013328">
    <property type="entry name" value="6PGD_dom2"/>
</dbReference>
<feature type="domain" description="Opine dehydrogenase" evidence="3">
    <location>
        <begin position="177"/>
        <end position="333"/>
    </location>
</feature>
<evidence type="ECO:0000313" key="4">
    <source>
        <dbReference type="EMBL" id="MCQ5120699.1"/>
    </source>
</evidence>
<evidence type="ECO:0000313" key="5">
    <source>
        <dbReference type="Proteomes" id="UP001524435"/>
    </source>
</evidence>
<dbReference type="InterPro" id="IPR003421">
    <property type="entry name" value="Opine_DH"/>
</dbReference>
<dbReference type="RefSeq" id="WP_256197206.1">
    <property type="nucleotide sequence ID" value="NZ_CANTYB010000072.1"/>
</dbReference>
<proteinExistence type="predicted"/>
<comment type="caution">
    <text evidence="4">The sequence shown here is derived from an EMBL/GenBank/DDBJ whole genome shotgun (WGS) entry which is preliminary data.</text>
</comment>
<dbReference type="SUPFAM" id="SSF51735">
    <property type="entry name" value="NAD(P)-binding Rossmann-fold domains"/>
    <property type="match status" value="1"/>
</dbReference>
<sequence>MKVTIIGGGNIGTLMAAEYADKGHHVTLYTSKPERWSQKIKVYNAEEELLKTAVLHKITNNMEEALADAEYVWGVTPAHTFENMAEKMLPYVTSKHKIGIVPGTGGAEFAFYQFIQKGCTFIGFQRVHSVARLKEYGHSVYELGRKAELRIGVIPASMTQMICNEVAAVLEMPCVPLDNYLSVTLTPSNPILHTTRLYTMFKNYREGMKYPRNFLFYEEWDDASSQMLIDCDQELQTLCDTIPLDLTSVASLQDYYESHSVRAMTEKITSIKAFKGLTSPMKKAVDGDGWIPDWESRYFTADFPYGLKIIKDLAVLFHVATPHIDEVYNWYEQVAKQPHHKVFSLTITKEQLLRLYR</sequence>